<proteinExistence type="predicted"/>
<accession>A0ACC4AF94</accession>
<evidence type="ECO:0000313" key="1">
    <source>
        <dbReference type="EMBL" id="KAL3564577.1"/>
    </source>
</evidence>
<organism evidence="1 2">
    <name type="scientific">Populus alba</name>
    <name type="common">White poplar</name>
    <dbReference type="NCBI Taxonomy" id="43335"/>
    <lineage>
        <taxon>Eukaryota</taxon>
        <taxon>Viridiplantae</taxon>
        <taxon>Streptophyta</taxon>
        <taxon>Embryophyta</taxon>
        <taxon>Tracheophyta</taxon>
        <taxon>Spermatophyta</taxon>
        <taxon>Magnoliopsida</taxon>
        <taxon>eudicotyledons</taxon>
        <taxon>Gunneridae</taxon>
        <taxon>Pentapetalae</taxon>
        <taxon>rosids</taxon>
        <taxon>fabids</taxon>
        <taxon>Malpighiales</taxon>
        <taxon>Salicaceae</taxon>
        <taxon>Saliceae</taxon>
        <taxon>Populus</taxon>
    </lineage>
</organism>
<sequence length="271" mass="30963">MLLLSNFVLRSQWKMEYMEQKLMTRMRLLYVAMVWIGNSLFVILGEDVMPERINKKGTLNVDLLSPEKAAIKSNGVQIVEKQSEENLNIDGGLISNAYMDEWRNGSQCIGLEENTLSIVPVNTHEPLLTTYYKASDQQLIACLNGPVKYNKNKIFEVFITPMAEPEEVAEPEKEKKRSSNKRKKKLSLKSATRKGRTSRSRKEKSAKLEITEMSISDGEIRNRNRNKAIRSGMDINVMEKGIISPRRREQQPPVDSRTEAKACWEVGKAIL</sequence>
<reference evidence="1 2" key="1">
    <citation type="journal article" date="2024" name="Plant Biotechnol. J.">
        <title>Genome and CRISPR/Cas9 system of a widespread forest tree (Populus alba) in the world.</title>
        <authorList>
            <person name="Liu Y.J."/>
            <person name="Jiang P.F."/>
            <person name="Han X.M."/>
            <person name="Li X.Y."/>
            <person name="Wang H.M."/>
            <person name="Wang Y.J."/>
            <person name="Wang X.X."/>
            <person name="Zeng Q.Y."/>
        </authorList>
    </citation>
    <scope>NUCLEOTIDE SEQUENCE [LARGE SCALE GENOMIC DNA]</scope>
    <source>
        <strain evidence="2">cv. PAL-ZL1</strain>
    </source>
</reference>
<gene>
    <name evidence="1" type="ORF">D5086_034003</name>
</gene>
<dbReference type="Proteomes" id="UP000309997">
    <property type="component" value="Unassembled WGS sequence"/>
</dbReference>
<name>A0ACC4AF94_POPAL</name>
<keyword evidence="2" id="KW-1185">Reference proteome</keyword>
<evidence type="ECO:0000313" key="2">
    <source>
        <dbReference type="Proteomes" id="UP000309997"/>
    </source>
</evidence>
<dbReference type="EMBL" id="RCHU02000037">
    <property type="protein sequence ID" value="KAL3564577.1"/>
    <property type="molecule type" value="Genomic_DNA"/>
</dbReference>
<protein>
    <submittedName>
        <fullName evidence="1">Uncharacterized protein</fullName>
    </submittedName>
</protein>
<comment type="caution">
    <text evidence="1">The sequence shown here is derived from an EMBL/GenBank/DDBJ whole genome shotgun (WGS) entry which is preliminary data.</text>
</comment>